<feature type="compositionally biased region" description="Polar residues" evidence="1">
    <location>
        <begin position="65"/>
        <end position="76"/>
    </location>
</feature>
<dbReference type="Gene3D" id="1.10.10.60">
    <property type="entry name" value="Homeodomain-like"/>
    <property type="match status" value="1"/>
</dbReference>
<evidence type="ECO:0000256" key="1">
    <source>
        <dbReference type="SAM" id="MobiDB-lite"/>
    </source>
</evidence>
<evidence type="ECO:0000313" key="4">
    <source>
        <dbReference type="Proteomes" id="UP000694421"/>
    </source>
</evidence>
<evidence type="ECO:0000313" key="3">
    <source>
        <dbReference type="Ensembl" id="ENSSMRP00000017165.1"/>
    </source>
</evidence>
<dbReference type="Proteomes" id="UP000694421">
    <property type="component" value="Unplaced"/>
</dbReference>
<dbReference type="Ensembl" id="ENSSMRT00000020093.1">
    <property type="protein sequence ID" value="ENSSMRP00000017165.1"/>
    <property type="gene ID" value="ENSSMRG00000013366.1"/>
</dbReference>
<evidence type="ECO:0000259" key="2">
    <source>
        <dbReference type="Pfam" id="PF13837"/>
    </source>
</evidence>
<dbReference type="PANTHER" id="PTHR47595">
    <property type="entry name" value="HEAT SHOCK 70 KDA PROTEIN 14"/>
    <property type="match status" value="1"/>
</dbReference>
<keyword evidence="4" id="KW-1185">Reference proteome</keyword>
<sequence length="183" mass="19935">SHPPCVRFAFSRLTGTSAARSPRPPLTRLARPARRSLAHPACRSLASLAHRAAAGRGVLQGGAPSMSSQNSSTATEVTRDRCQAPDWGPSETAAFIQIWGAEEHQEALASCRRNRSVFAEISEEMARKGYHRSPDECQPKARKGMRAGCTWSCWGGRDLHCRFAHWAIGQPRPTSSSQSRSGI</sequence>
<feature type="domain" description="Myb/SANT-like DNA-binding" evidence="2">
    <location>
        <begin position="86"/>
        <end position="142"/>
    </location>
</feature>
<dbReference type="PANTHER" id="PTHR47595:SF1">
    <property type="entry name" value="MYB_SANT-LIKE DNA-BINDING DOMAIN-CONTAINING PROTEIN"/>
    <property type="match status" value="1"/>
</dbReference>
<dbReference type="Pfam" id="PF13837">
    <property type="entry name" value="Myb_DNA-bind_4"/>
    <property type="match status" value="1"/>
</dbReference>
<organism evidence="3 4">
    <name type="scientific">Salvator merianae</name>
    <name type="common">Argentine black and white tegu</name>
    <name type="synonym">Tupinambis merianae</name>
    <dbReference type="NCBI Taxonomy" id="96440"/>
    <lineage>
        <taxon>Eukaryota</taxon>
        <taxon>Metazoa</taxon>
        <taxon>Chordata</taxon>
        <taxon>Craniata</taxon>
        <taxon>Vertebrata</taxon>
        <taxon>Euteleostomi</taxon>
        <taxon>Lepidosauria</taxon>
        <taxon>Squamata</taxon>
        <taxon>Bifurcata</taxon>
        <taxon>Unidentata</taxon>
        <taxon>Episquamata</taxon>
        <taxon>Laterata</taxon>
        <taxon>Teiioidea</taxon>
        <taxon>Teiidae</taxon>
        <taxon>Salvator</taxon>
    </lineage>
</organism>
<feature type="compositionally biased region" description="Low complexity" evidence="1">
    <location>
        <begin position="17"/>
        <end position="30"/>
    </location>
</feature>
<feature type="region of interest" description="Disordered" evidence="1">
    <location>
        <begin position="16"/>
        <end position="35"/>
    </location>
</feature>
<protein>
    <recommendedName>
        <fullName evidence="2">Myb/SANT-like DNA-binding domain-containing protein</fullName>
    </recommendedName>
</protein>
<proteinExistence type="predicted"/>
<reference evidence="3" key="2">
    <citation type="submission" date="2025-09" db="UniProtKB">
        <authorList>
            <consortium name="Ensembl"/>
        </authorList>
    </citation>
    <scope>IDENTIFICATION</scope>
</reference>
<dbReference type="InterPro" id="IPR044822">
    <property type="entry name" value="Myb_DNA-bind_4"/>
</dbReference>
<reference evidence="3" key="1">
    <citation type="submission" date="2025-08" db="UniProtKB">
        <authorList>
            <consortium name="Ensembl"/>
        </authorList>
    </citation>
    <scope>IDENTIFICATION</scope>
</reference>
<feature type="region of interest" description="Disordered" evidence="1">
    <location>
        <begin position="58"/>
        <end position="84"/>
    </location>
</feature>
<name>A0A8D0C4M0_SALMN</name>
<dbReference type="AlphaFoldDB" id="A0A8D0C4M0"/>
<accession>A0A8D0C4M0</accession>